<proteinExistence type="predicted"/>
<evidence type="ECO:0000313" key="1">
    <source>
        <dbReference type="EMBL" id="KAJ6847801.1"/>
    </source>
</evidence>
<keyword evidence="2" id="KW-1185">Reference proteome</keyword>
<reference evidence="1" key="2">
    <citation type="submission" date="2023-04" db="EMBL/GenBank/DDBJ databases">
        <authorList>
            <person name="Bruccoleri R.E."/>
            <person name="Oakeley E.J."/>
            <person name="Faust A.-M."/>
            <person name="Dessus-Babus S."/>
            <person name="Altorfer M."/>
            <person name="Burckhardt D."/>
            <person name="Oertli M."/>
            <person name="Naumann U."/>
            <person name="Petersen F."/>
            <person name="Wong J."/>
        </authorList>
    </citation>
    <scope>NUCLEOTIDE SEQUENCE</scope>
    <source>
        <strain evidence="1">GSM-AAB239-AS_SAM_17_03QT</strain>
        <tissue evidence="1">Leaf</tissue>
    </source>
</reference>
<reference evidence="1" key="1">
    <citation type="journal article" date="2023" name="GigaByte">
        <title>Genome assembly of the bearded iris, Iris pallida Lam.</title>
        <authorList>
            <person name="Bruccoleri R.E."/>
            <person name="Oakeley E.J."/>
            <person name="Faust A.M.E."/>
            <person name="Altorfer M."/>
            <person name="Dessus-Babus S."/>
            <person name="Burckhardt D."/>
            <person name="Oertli M."/>
            <person name="Naumann U."/>
            <person name="Petersen F."/>
            <person name="Wong J."/>
        </authorList>
    </citation>
    <scope>NUCLEOTIDE SEQUENCE</scope>
    <source>
        <strain evidence="1">GSM-AAB239-AS_SAM_17_03QT</strain>
    </source>
</reference>
<protein>
    <submittedName>
        <fullName evidence="1">Uncharacterized protein</fullName>
    </submittedName>
</protein>
<sequence length="173" mass="20402">MAMAMTRQLLLSRRRTATCPATPFQRCAGHLPQRHVILFRQWRPPFQATCRYFSTTHICAIVFCGDWFIPDDRQADPWFVVDASRSVRFTMQLHHWIDQFETLIRSLLDRRTDSELFFPVLLLFDLNSRDSPSIGLADRAKHQIEMTETLRDRSVFVLLSHRKMWSLSCPYLA</sequence>
<accession>A0AAX6I4B0</accession>
<evidence type="ECO:0000313" key="2">
    <source>
        <dbReference type="Proteomes" id="UP001140949"/>
    </source>
</evidence>
<dbReference type="EMBL" id="JANAVB010004800">
    <property type="protein sequence ID" value="KAJ6847801.1"/>
    <property type="molecule type" value="Genomic_DNA"/>
</dbReference>
<dbReference type="AlphaFoldDB" id="A0AAX6I4B0"/>
<gene>
    <name evidence="1" type="ORF">M6B38_115105</name>
</gene>
<name>A0AAX6I4B0_IRIPA</name>
<organism evidence="1 2">
    <name type="scientific">Iris pallida</name>
    <name type="common">Sweet iris</name>
    <dbReference type="NCBI Taxonomy" id="29817"/>
    <lineage>
        <taxon>Eukaryota</taxon>
        <taxon>Viridiplantae</taxon>
        <taxon>Streptophyta</taxon>
        <taxon>Embryophyta</taxon>
        <taxon>Tracheophyta</taxon>
        <taxon>Spermatophyta</taxon>
        <taxon>Magnoliopsida</taxon>
        <taxon>Liliopsida</taxon>
        <taxon>Asparagales</taxon>
        <taxon>Iridaceae</taxon>
        <taxon>Iridoideae</taxon>
        <taxon>Irideae</taxon>
        <taxon>Iris</taxon>
    </lineage>
</organism>
<comment type="caution">
    <text evidence="1">The sequence shown here is derived from an EMBL/GenBank/DDBJ whole genome shotgun (WGS) entry which is preliminary data.</text>
</comment>
<dbReference type="Proteomes" id="UP001140949">
    <property type="component" value="Unassembled WGS sequence"/>
</dbReference>